<keyword evidence="2" id="KW-1185">Reference proteome</keyword>
<dbReference type="AlphaFoldDB" id="A0A839T3J6"/>
<dbReference type="EMBL" id="JACHXI010000011">
    <property type="protein sequence ID" value="MBB3103982.1"/>
    <property type="molecule type" value="Genomic_DNA"/>
</dbReference>
<protein>
    <submittedName>
        <fullName evidence="1">Uncharacterized protein</fullName>
    </submittedName>
</protein>
<reference evidence="1 2" key="1">
    <citation type="submission" date="2020-08" db="EMBL/GenBank/DDBJ databases">
        <title>Genomic Encyclopedia of Type Strains, Phase III (KMG-III): the genomes of soil and plant-associated and newly described type strains.</title>
        <authorList>
            <person name="Whitman W."/>
        </authorList>
    </citation>
    <scope>NUCLEOTIDE SEQUENCE [LARGE SCALE GENOMIC DNA]</scope>
    <source>
        <strain evidence="1 2">CECT 4462</strain>
    </source>
</reference>
<evidence type="ECO:0000313" key="2">
    <source>
        <dbReference type="Proteomes" id="UP000549250"/>
    </source>
</evidence>
<accession>A0A839T3J6</accession>
<sequence>MNNEDIKIEHWITRYPHDDTANESGLSNADGWLPLFRFRSDYRLVSFTYLCSFLSDPIDLTGKKQ</sequence>
<gene>
    <name evidence="1" type="ORF">FHR87_002392</name>
</gene>
<dbReference type="Proteomes" id="UP000549250">
    <property type="component" value="Unassembled WGS sequence"/>
</dbReference>
<evidence type="ECO:0000313" key="1">
    <source>
        <dbReference type="EMBL" id="MBB3103982.1"/>
    </source>
</evidence>
<proteinExistence type="predicted"/>
<organism evidence="1 2">
    <name type="scientific">Azomonas macrocytogenes</name>
    <name type="common">Azotobacter macrocytogenes</name>
    <dbReference type="NCBI Taxonomy" id="69962"/>
    <lineage>
        <taxon>Bacteria</taxon>
        <taxon>Pseudomonadati</taxon>
        <taxon>Pseudomonadota</taxon>
        <taxon>Gammaproteobacteria</taxon>
        <taxon>Pseudomonadales</taxon>
        <taxon>Pseudomonadaceae</taxon>
        <taxon>Azomonas</taxon>
    </lineage>
</organism>
<comment type="caution">
    <text evidence="1">The sequence shown here is derived from an EMBL/GenBank/DDBJ whole genome shotgun (WGS) entry which is preliminary data.</text>
</comment>
<name>A0A839T3J6_AZOMA</name>